<dbReference type="SUPFAM" id="SSF51126">
    <property type="entry name" value="Pectin lyase-like"/>
    <property type="match status" value="1"/>
</dbReference>
<dbReference type="InterPro" id="IPR039448">
    <property type="entry name" value="Beta_helix"/>
</dbReference>
<evidence type="ECO:0000259" key="1">
    <source>
        <dbReference type="Pfam" id="PF13229"/>
    </source>
</evidence>
<dbReference type="InterPro" id="IPR012334">
    <property type="entry name" value="Pectin_lyas_fold"/>
</dbReference>
<keyword evidence="3" id="KW-1185">Reference proteome</keyword>
<protein>
    <recommendedName>
        <fullName evidence="1">Right handed beta helix domain-containing protein</fullName>
    </recommendedName>
</protein>
<accession>A0ABV2ENF5</accession>
<evidence type="ECO:0000313" key="3">
    <source>
        <dbReference type="Proteomes" id="UP001549110"/>
    </source>
</evidence>
<evidence type="ECO:0000313" key="2">
    <source>
        <dbReference type="EMBL" id="MET3528126.1"/>
    </source>
</evidence>
<name>A0ABV2ENF5_9CAUL</name>
<comment type="caution">
    <text evidence="2">The sequence shown here is derived from an EMBL/GenBank/DDBJ whole genome shotgun (WGS) entry which is preliminary data.</text>
</comment>
<dbReference type="SMART" id="SM00710">
    <property type="entry name" value="PbH1"/>
    <property type="match status" value="8"/>
</dbReference>
<sequence length="525" mass="56091">MDYLHGSDAAAGTSPALAWKRAPGDPLAADNSKSVKLEPGDTVRFRGGVAYRGAIRLPASGTAEQPITYAGDQWGPEPAIFNGSDPVISVQRCSSSEACGGAVNWKQLSLVIFVPTPVDAVKFFDGSGQLYESQYPNPKEPFLSDDIQEYKILPLQEADAAERGEVRSKALAKLLPEGAGDAELSFWIAGNNVARRKIIEVDGDRLRFDPAKLSLYKNRDGRLALMNAPSLVDRPGTYATLGAGRAIVWPRTPNGEGLVVGSGRTGFDLRGRSDVVIRGFVFENFVGGKRGGGFQIANLGGISSRAKIVNNVFRRSTLYSGAGVIVPSRLDGALISGNTITDIERGSGIRTGLRPISNVEIVGNRFERLGRTGILLMGASNVTIANNTMNDIRGIHGNGISIYADNRRVTVEGNRITNAVRPLTFQGEPSRVEGDHRIRIRGNFFQTIEPTAGAIISYGRNTRDVVIENNTLIGPSIGLLLHAGDANVVVRGNRTSGIKVKGERPDAWVVTGNSGVPGAFLKPAH</sequence>
<dbReference type="Proteomes" id="UP001549110">
    <property type="component" value="Unassembled WGS sequence"/>
</dbReference>
<dbReference type="RefSeq" id="WP_354298115.1">
    <property type="nucleotide sequence ID" value="NZ_JBEPLU010000003.1"/>
</dbReference>
<feature type="domain" description="Right handed beta helix" evidence="1">
    <location>
        <begin position="261"/>
        <end position="416"/>
    </location>
</feature>
<proteinExistence type="predicted"/>
<organism evidence="2 3">
    <name type="scientific">Phenylobacterium koreense</name>
    <dbReference type="NCBI Taxonomy" id="266125"/>
    <lineage>
        <taxon>Bacteria</taxon>
        <taxon>Pseudomonadati</taxon>
        <taxon>Pseudomonadota</taxon>
        <taxon>Alphaproteobacteria</taxon>
        <taxon>Caulobacterales</taxon>
        <taxon>Caulobacteraceae</taxon>
        <taxon>Phenylobacterium</taxon>
    </lineage>
</organism>
<dbReference type="InterPro" id="IPR011050">
    <property type="entry name" value="Pectin_lyase_fold/virulence"/>
</dbReference>
<dbReference type="EMBL" id="JBEPLU010000003">
    <property type="protein sequence ID" value="MET3528126.1"/>
    <property type="molecule type" value="Genomic_DNA"/>
</dbReference>
<dbReference type="Pfam" id="PF13229">
    <property type="entry name" value="Beta_helix"/>
    <property type="match status" value="1"/>
</dbReference>
<reference evidence="2 3" key="1">
    <citation type="submission" date="2024-06" db="EMBL/GenBank/DDBJ databases">
        <title>Genomic Encyclopedia of Type Strains, Phase IV (KMG-IV): sequencing the most valuable type-strain genomes for metagenomic binning, comparative biology and taxonomic classification.</title>
        <authorList>
            <person name="Goeker M."/>
        </authorList>
    </citation>
    <scope>NUCLEOTIDE SEQUENCE [LARGE SCALE GENOMIC DNA]</scope>
    <source>
        <strain evidence="2 3">DSM 17809</strain>
    </source>
</reference>
<dbReference type="Gene3D" id="2.160.20.10">
    <property type="entry name" value="Single-stranded right-handed beta-helix, Pectin lyase-like"/>
    <property type="match status" value="2"/>
</dbReference>
<dbReference type="InterPro" id="IPR006626">
    <property type="entry name" value="PbH1"/>
</dbReference>
<gene>
    <name evidence="2" type="ORF">ABID41_003265</name>
</gene>